<dbReference type="InterPro" id="IPR013229">
    <property type="entry name" value="PEGA"/>
</dbReference>
<protein>
    <recommendedName>
        <fullName evidence="1">PEGA domain-containing protein</fullName>
    </recommendedName>
</protein>
<accession>A0AAE4SA83</accession>
<dbReference type="AlphaFoldDB" id="A0AAE4SA83"/>
<dbReference type="RefSeq" id="WP_338094460.1">
    <property type="nucleotide sequence ID" value="NZ_JAWDKA010000006.1"/>
</dbReference>
<proteinExistence type="predicted"/>
<organism evidence="2 3">
    <name type="scientific">Methanorbis furvi</name>
    <dbReference type="NCBI Taxonomy" id="3028299"/>
    <lineage>
        <taxon>Archaea</taxon>
        <taxon>Methanobacteriati</taxon>
        <taxon>Methanobacteriota</taxon>
        <taxon>Stenosarchaea group</taxon>
        <taxon>Methanomicrobia</taxon>
        <taxon>Methanomicrobiales</taxon>
        <taxon>Methanocorpusculaceae</taxon>
        <taxon>Methanorbis</taxon>
    </lineage>
</organism>
<dbReference type="EMBL" id="JAWDKA010000006">
    <property type="protein sequence ID" value="MDV0442056.1"/>
    <property type="molecule type" value="Genomic_DNA"/>
</dbReference>
<keyword evidence="3" id="KW-1185">Reference proteome</keyword>
<dbReference type="Pfam" id="PF08308">
    <property type="entry name" value="PEGA"/>
    <property type="match status" value="2"/>
</dbReference>
<comment type="caution">
    <text evidence="2">The sequence shown here is derived from an EMBL/GenBank/DDBJ whole genome shotgun (WGS) entry which is preliminary data.</text>
</comment>
<feature type="domain" description="PEGA" evidence="1">
    <location>
        <begin position="105"/>
        <end position="165"/>
    </location>
</feature>
<sequence>MKLYLISLTLLVLLLAVPTAMADETVSKLTVDSIPGGADLRISDQFVGYTPTTVEVPGGSTVSVMIQRHGGSYDIWRGSVYVPKGEHITYTAKLYKTEDKIRTTGYLVVTSNAEGAEVYLDNGYIGVITDGRLAKDEIRLGLHQVLVQKPGYTTYTKLVEVLPKNIATTTVEADLTPLATAATVVPTTEAVPPAPTKSPSPLIGFAVLGLLAAVRKIGR</sequence>
<evidence type="ECO:0000313" key="2">
    <source>
        <dbReference type="EMBL" id="MDV0442056.1"/>
    </source>
</evidence>
<evidence type="ECO:0000313" key="3">
    <source>
        <dbReference type="Proteomes" id="UP001273136"/>
    </source>
</evidence>
<reference evidence="2" key="1">
    <citation type="submission" date="2023-06" db="EMBL/GenBank/DDBJ databases">
        <title>Genome sequence of Methancorpusculaceae sp. Ag1.</title>
        <authorList>
            <person name="Protasov E."/>
            <person name="Platt K."/>
            <person name="Poehlein A."/>
            <person name="Daniel R."/>
            <person name="Brune A."/>
        </authorList>
    </citation>
    <scope>NUCLEOTIDE SEQUENCE</scope>
    <source>
        <strain evidence="2">Ag1</strain>
    </source>
</reference>
<feature type="domain" description="PEGA" evidence="1">
    <location>
        <begin position="27"/>
        <end position="97"/>
    </location>
</feature>
<gene>
    <name evidence="2" type="ORF">McpAg1_12770</name>
</gene>
<evidence type="ECO:0000259" key="1">
    <source>
        <dbReference type="Pfam" id="PF08308"/>
    </source>
</evidence>
<dbReference type="Proteomes" id="UP001273136">
    <property type="component" value="Unassembled WGS sequence"/>
</dbReference>
<name>A0AAE4SA83_9EURY</name>